<dbReference type="PANTHER" id="PTHR42870:SF1">
    <property type="entry name" value="NON-SPECIFIC LIPID-TRANSFER PROTEIN-LIKE 2"/>
    <property type="match status" value="1"/>
</dbReference>
<feature type="region of interest" description="Disordered" evidence="1">
    <location>
        <begin position="1"/>
        <end position="38"/>
    </location>
</feature>
<sequence length="243" mass="25949">MPRRWPRRSRTRASRRRPSGARRVLQQGQESSRGQHAVRDAGLSGIPLINVENACASGSTALDQAWLSVASGQVEIAIAVGAEKLTTADKAKSLGALGTAIDQERLEETATELGSAGTGSVFMDSYARFARWYMDRTDATPEDFARVTVKNAEHGAANPKAQYGRMTTVAEVLAARPVSGPLTVPMCAPMSDGAAATVVTTLETARRLGARPVRLLGKLVYRGEPADLEAFQHVVNVNLCGTF</sequence>
<dbReference type="Gene3D" id="3.40.47.10">
    <property type="match status" value="1"/>
</dbReference>
<dbReference type="RefSeq" id="WP_137097207.1">
    <property type="nucleotide sequence ID" value="NZ_SWMS01000035.1"/>
</dbReference>
<dbReference type="Proteomes" id="UP000309992">
    <property type="component" value="Unassembled WGS sequence"/>
</dbReference>
<name>A0ABY2RU36_9PSEU</name>
<reference evidence="3 4" key="1">
    <citation type="journal article" date="2015" name="Antonie Van Leeuwenhoek">
        <title>Prauserella endophytica sp. nov., an endophytic actinobacterium isolated from Tamarix taklamakanensis.</title>
        <authorList>
            <person name="Liu J.M."/>
            <person name="Habden X."/>
            <person name="Guo L."/>
            <person name="Tuo L."/>
            <person name="Jiang Z.K."/>
            <person name="Liu S.W."/>
            <person name="Liu X.F."/>
            <person name="Chen L."/>
            <person name="Li R.F."/>
            <person name="Zhang Y.Q."/>
            <person name="Sun C.H."/>
        </authorList>
    </citation>
    <scope>NUCLEOTIDE SEQUENCE [LARGE SCALE GENOMIC DNA]</scope>
    <source>
        <strain evidence="3 4">CGMCC 4.7182</strain>
    </source>
</reference>
<protein>
    <submittedName>
        <fullName evidence="3">Thiolase family protein</fullName>
    </submittedName>
</protein>
<gene>
    <name evidence="3" type="ORF">FCN18_34885</name>
</gene>
<evidence type="ECO:0000313" key="4">
    <source>
        <dbReference type="Proteomes" id="UP000309992"/>
    </source>
</evidence>
<keyword evidence="4" id="KW-1185">Reference proteome</keyword>
<evidence type="ECO:0000256" key="1">
    <source>
        <dbReference type="SAM" id="MobiDB-lite"/>
    </source>
</evidence>
<dbReference type="InterPro" id="IPR020616">
    <property type="entry name" value="Thiolase_N"/>
</dbReference>
<feature type="domain" description="Thiolase N-terminal" evidence="2">
    <location>
        <begin position="23"/>
        <end position="162"/>
    </location>
</feature>
<dbReference type="Pfam" id="PF00108">
    <property type="entry name" value="Thiolase_N"/>
    <property type="match status" value="1"/>
</dbReference>
<dbReference type="SUPFAM" id="SSF53901">
    <property type="entry name" value="Thiolase-like"/>
    <property type="match status" value="1"/>
</dbReference>
<organism evidence="3 4">
    <name type="scientific">Prauserella endophytica</name>
    <dbReference type="NCBI Taxonomy" id="1592324"/>
    <lineage>
        <taxon>Bacteria</taxon>
        <taxon>Bacillati</taxon>
        <taxon>Actinomycetota</taxon>
        <taxon>Actinomycetes</taxon>
        <taxon>Pseudonocardiales</taxon>
        <taxon>Pseudonocardiaceae</taxon>
        <taxon>Prauserella</taxon>
        <taxon>Prauserella coralliicola group</taxon>
    </lineage>
</organism>
<dbReference type="InterPro" id="IPR016039">
    <property type="entry name" value="Thiolase-like"/>
</dbReference>
<proteinExistence type="predicted"/>
<evidence type="ECO:0000313" key="3">
    <source>
        <dbReference type="EMBL" id="TKG60620.1"/>
    </source>
</evidence>
<dbReference type="EMBL" id="SWMS01000035">
    <property type="protein sequence ID" value="TKG60620.1"/>
    <property type="molecule type" value="Genomic_DNA"/>
</dbReference>
<feature type="compositionally biased region" description="Basic residues" evidence="1">
    <location>
        <begin position="1"/>
        <end position="20"/>
    </location>
</feature>
<dbReference type="PANTHER" id="PTHR42870">
    <property type="entry name" value="ACETYL-COA C-ACETYLTRANSFERASE"/>
    <property type="match status" value="1"/>
</dbReference>
<comment type="caution">
    <text evidence="3">The sequence shown here is derived from an EMBL/GenBank/DDBJ whole genome shotgun (WGS) entry which is preliminary data.</text>
</comment>
<accession>A0ABY2RU36</accession>
<dbReference type="CDD" id="cd00829">
    <property type="entry name" value="SCP-x_thiolase"/>
    <property type="match status" value="1"/>
</dbReference>
<evidence type="ECO:0000259" key="2">
    <source>
        <dbReference type="Pfam" id="PF00108"/>
    </source>
</evidence>